<dbReference type="Proteomes" id="UP001218704">
    <property type="component" value="Segment"/>
</dbReference>
<keyword evidence="3" id="KW-1185">Reference proteome</keyword>
<reference evidence="2 3" key="1">
    <citation type="submission" date="2022-02" db="EMBL/GenBank/DDBJ databases">
        <authorList>
            <person name="Akremi I."/>
            <person name="Wagemans J."/>
        </authorList>
    </citation>
    <scope>NUCLEOTIDE SEQUENCE [LARGE SCALE GENOMIC DNA]</scope>
</reference>
<evidence type="ECO:0000313" key="2">
    <source>
        <dbReference type="EMBL" id="UOL48152.1"/>
    </source>
</evidence>
<name>A0AAE9GS27_9CAUD</name>
<feature type="region of interest" description="Disordered" evidence="1">
    <location>
        <begin position="32"/>
        <end position="51"/>
    </location>
</feature>
<accession>A0AAE9GS27</accession>
<feature type="compositionally biased region" description="Basic and acidic residues" evidence="1">
    <location>
        <begin position="32"/>
        <end position="42"/>
    </location>
</feature>
<organism evidence="2 3">
    <name type="scientific">Pseudomonas phage vB_Paer_PsIn</name>
    <dbReference type="NCBI Taxonomy" id="2924907"/>
    <lineage>
        <taxon>Viruses</taxon>
        <taxon>Duplodnaviria</taxon>
        <taxon>Heunggongvirae</taxon>
        <taxon>Uroviricota</taxon>
        <taxon>Caudoviricetes</taxon>
        <taxon>Vandenendeviridae</taxon>
        <taxon>Skurskavirinae</taxon>
        <taxon>Pakpunavirus</taxon>
        <taxon>Pakpunavirus PsIn</taxon>
    </lineage>
</organism>
<dbReference type="EMBL" id="OM870970">
    <property type="protein sequence ID" value="UOL48152.1"/>
    <property type="molecule type" value="Genomic_DNA"/>
</dbReference>
<protein>
    <submittedName>
        <fullName evidence="2">Uncharacterized protein</fullName>
    </submittedName>
</protein>
<gene>
    <name evidence="2" type="ORF">vBPaerPsIn_124</name>
</gene>
<proteinExistence type="predicted"/>
<evidence type="ECO:0000313" key="3">
    <source>
        <dbReference type="Proteomes" id="UP001218704"/>
    </source>
</evidence>
<sequence>MTSSRSAFWKISKRTLDRLIWKRRMSARGEHKASLRGYENEHHRSHRGERKPQPLLHCDWQHWPRVRTPAIRYSYIGKEVCPAYSEIRQGERCFPSFRACYRDSPQGRYEPLHDPQQNPGIGDKSLKLSQIFQEGLDYAIFHGTPWYMCVRLRELDLPINLDDVTRDIRSIMNEAGMTRQFIGDSWDGGVDDHFWETGMADAYVMTWRETIDYGSPAYAMWVQFWFFVIFDLARKGQ</sequence>
<evidence type="ECO:0000256" key="1">
    <source>
        <dbReference type="SAM" id="MobiDB-lite"/>
    </source>
</evidence>